<evidence type="ECO:0000313" key="4">
    <source>
        <dbReference type="Proteomes" id="UP000030765"/>
    </source>
</evidence>
<gene>
    <name evidence="2" type="ORF">ZHAS_00004013</name>
</gene>
<sequence length="114" mass="13069">MMDHLNIKLEVPDLPLPLGEDGLMMPTADFLPNGNDLFLGDVEDDVIVVHMDLRENLSYLRGLLEHRIGYPLKHYEFWLQGTTMLESHKNLVDQCVQGEGWCRSTFSWTRPNGA</sequence>
<organism evidence="3 4">
    <name type="scientific">Anopheles sinensis</name>
    <name type="common">Mosquito</name>
    <dbReference type="NCBI Taxonomy" id="74873"/>
    <lineage>
        <taxon>Eukaryota</taxon>
        <taxon>Metazoa</taxon>
        <taxon>Ecdysozoa</taxon>
        <taxon>Arthropoda</taxon>
        <taxon>Hexapoda</taxon>
        <taxon>Insecta</taxon>
        <taxon>Pterygota</taxon>
        <taxon>Neoptera</taxon>
        <taxon>Endopterygota</taxon>
        <taxon>Diptera</taxon>
        <taxon>Nematocera</taxon>
        <taxon>Culicoidea</taxon>
        <taxon>Culicidae</taxon>
        <taxon>Anophelinae</taxon>
        <taxon>Anopheles</taxon>
    </lineage>
</organism>
<reference evidence="3" key="2">
    <citation type="submission" date="2020-05" db="UniProtKB">
        <authorList>
            <consortium name="EnsemblMetazoa"/>
        </authorList>
    </citation>
    <scope>IDENTIFICATION</scope>
</reference>
<dbReference type="Pfam" id="PF11620">
    <property type="entry name" value="GABP-alpha"/>
    <property type="match status" value="1"/>
</dbReference>
<dbReference type="AlphaFoldDB" id="A0A084VFV2"/>
<dbReference type="EMBL" id="ATLV01012488">
    <property type="status" value="NOT_ANNOTATED_CDS"/>
    <property type="molecule type" value="Genomic_DNA"/>
</dbReference>
<dbReference type="Proteomes" id="UP000030765">
    <property type="component" value="Unassembled WGS sequence"/>
</dbReference>
<evidence type="ECO:0000313" key="2">
    <source>
        <dbReference type="EMBL" id="KFB36846.1"/>
    </source>
</evidence>
<evidence type="ECO:0000313" key="3">
    <source>
        <dbReference type="EnsemblMetazoa" id="ASIC004013-PA"/>
    </source>
</evidence>
<dbReference type="EMBL" id="KE524796">
    <property type="protein sequence ID" value="KFB36846.1"/>
    <property type="molecule type" value="Genomic_DNA"/>
</dbReference>
<dbReference type="InterPro" id="IPR024668">
    <property type="entry name" value="GABP_asu_N"/>
</dbReference>
<reference evidence="2 4" key="1">
    <citation type="journal article" date="2014" name="BMC Genomics">
        <title>Genome sequence of Anopheles sinensis provides insight into genetics basis of mosquito competence for malaria parasites.</title>
        <authorList>
            <person name="Zhou D."/>
            <person name="Zhang D."/>
            <person name="Ding G."/>
            <person name="Shi L."/>
            <person name="Hou Q."/>
            <person name="Ye Y."/>
            <person name="Xu Y."/>
            <person name="Zhou H."/>
            <person name="Xiong C."/>
            <person name="Li S."/>
            <person name="Yu J."/>
            <person name="Hong S."/>
            <person name="Yu X."/>
            <person name="Zou P."/>
            <person name="Chen C."/>
            <person name="Chang X."/>
            <person name="Wang W."/>
            <person name="Lv Y."/>
            <person name="Sun Y."/>
            <person name="Ma L."/>
            <person name="Shen B."/>
            <person name="Zhu C."/>
        </authorList>
    </citation>
    <scope>NUCLEOTIDE SEQUENCE [LARGE SCALE GENOMIC DNA]</scope>
</reference>
<evidence type="ECO:0000259" key="1">
    <source>
        <dbReference type="Pfam" id="PF11620"/>
    </source>
</evidence>
<proteinExistence type="predicted"/>
<protein>
    <submittedName>
        <fullName evidence="2">AGAP004337-PA-like protein</fullName>
    </submittedName>
</protein>
<feature type="domain" description="GA-binding protein alpha subunit N-terminal" evidence="1">
    <location>
        <begin position="46"/>
        <end position="101"/>
    </location>
</feature>
<dbReference type="STRING" id="74873.A0A084VFV2"/>
<keyword evidence="4" id="KW-1185">Reference proteome</keyword>
<accession>A0A084VFV2</accession>
<name>A0A084VFV2_ANOSI</name>
<dbReference type="Gene3D" id="3.10.20.90">
    <property type="entry name" value="Phosphatidylinositol 3-kinase Catalytic Subunit, Chain A, domain 1"/>
    <property type="match status" value="1"/>
</dbReference>
<dbReference type="OrthoDB" id="10067219at2759"/>
<dbReference type="VEuPathDB" id="VectorBase:ASIC004013"/>
<dbReference type="EnsemblMetazoa" id="ASIC004013-RA">
    <property type="protein sequence ID" value="ASIC004013-PA"/>
    <property type="gene ID" value="ASIC004013"/>
</dbReference>
<dbReference type="VEuPathDB" id="VectorBase:ASIS023501"/>